<evidence type="ECO:0000256" key="2">
    <source>
        <dbReference type="SAM" id="Coils"/>
    </source>
</evidence>
<dbReference type="InterPro" id="IPR014319">
    <property type="entry name" value="Phageshock_PspA"/>
</dbReference>
<dbReference type="RefSeq" id="WP_145676340.1">
    <property type="nucleotide sequence ID" value="NZ_VITF01000005.1"/>
</dbReference>
<dbReference type="Proteomes" id="UP000316083">
    <property type="component" value="Unassembled WGS sequence"/>
</dbReference>
<gene>
    <name evidence="3" type="ORF">FBZ82_105397</name>
</gene>
<sequence>MSIFSRLTDIVQSNLNSLLDRAEDPEKLIRLIIQEMEDTLVEVRSSTVKIIAERKEIERRIADLHRERDSWDRKAETALTHDREDLAKQALLAKSRAAEEADVLAAQLAQVEEALSKSNEDIGRLQAKLTDAKNREKALVARTTTAANRVRVRSTLHDERINDAFSRFEQVERNLDELEGRVEAYDVGRTKTLTEEIAELEADKKVQDELAALKARVAARRGS</sequence>
<name>A0A560B9B7_AZOBR</name>
<dbReference type="Pfam" id="PF04012">
    <property type="entry name" value="PspA_IM30"/>
    <property type="match status" value="1"/>
</dbReference>
<dbReference type="PANTHER" id="PTHR31088">
    <property type="entry name" value="MEMBRANE-ASSOCIATED PROTEIN VIPP1, CHLOROPLASTIC"/>
    <property type="match status" value="1"/>
</dbReference>
<accession>A0A560B9B7</accession>
<protein>
    <submittedName>
        <fullName evidence="3">Phage shock protein A (PspA) family protein</fullName>
    </submittedName>
</protein>
<evidence type="ECO:0000313" key="4">
    <source>
        <dbReference type="Proteomes" id="UP000316083"/>
    </source>
</evidence>
<feature type="coiled-coil region" evidence="2">
    <location>
        <begin position="54"/>
        <end position="135"/>
    </location>
</feature>
<dbReference type="InterPro" id="IPR007157">
    <property type="entry name" value="PspA_VIPP1"/>
</dbReference>
<dbReference type="GO" id="GO:0005829">
    <property type="term" value="C:cytosol"/>
    <property type="evidence" value="ECO:0007669"/>
    <property type="project" value="TreeGrafter"/>
</dbReference>
<dbReference type="EMBL" id="VITF01000005">
    <property type="protein sequence ID" value="TWA69238.1"/>
    <property type="molecule type" value="Genomic_DNA"/>
</dbReference>
<dbReference type="PANTHER" id="PTHR31088:SF6">
    <property type="entry name" value="PHAGE SHOCK PROTEIN A"/>
    <property type="match status" value="1"/>
</dbReference>
<proteinExistence type="inferred from homology"/>
<keyword evidence="2" id="KW-0175">Coiled coil</keyword>
<dbReference type="AlphaFoldDB" id="A0A560B9B7"/>
<evidence type="ECO:0000313" key="3">
    <source>
        <dbReference type="EMBL" id="TWA69238.1"/>
    </source>
</evidence>
<dbReference type="GO" id="GO:0009271">
    <property type="term" value="P:phage shock"/>
    <property type="evidence" value="ECO:0007669"/>
    <property type="project" value="TreeGrafter"/>
</dbReference>
<feature type="coiled-coil region" evidence="2">
    <location>
        <begin position="161"/>
        <end position="188"/>
    </location>
</feature>
<comment type="similarity">
    <text evidence="1">Belongs to the PspA/Vipp/IM30 family.</text>
</comment>
<reference evidence="3 4" key="1">
    <citation type="submission" date="2019-06" db="EMBL/GenBank/DDBJ databases">
        <title>Genomic Encyclopedia of Type Strains, Phase IV (KMG-V): Genome sequencing to study the core and pangenomes of soil and plant-associated prokaryotes.</title>
        <authorList>
            <person name="Whitman W."/>
        </authorList>
    </citation>
    <scope>NUCLEOTIDE SEQUENCE [LARGE SCALE GENOMIC DNA]</scope>
    <source>
        <strain evidence="3 4">BR 11796</strain>
    </source>
</reference>
<dbReference type="NCBIfam" id="TIGR02977">
    <property type="entry name" value="phageshock_pspA"/>
    <property type="match status" value="1"/>
</dbReference>
<evidence type="ECO:0000256" key="1">
    <source>
        <dbReference type="ARBA" id="ARBA00043985"/>
    </source>
</evidence>
<comment type="caution">
    <text evidence="3">The sequence shown here is derived from an EMBL/GenBank/DDBJ whole genome shotgun (WGS) entry which is preliminary data.</text>
</comment>
<organism evidence="3 4">
    <name type="scientific">Azospirillum brasilense</name>
    <dbReference type="NCBI Taxonomy" id="192"/>
    <lineage>
        <taxon>Bacteria</taxon>
        <taxon>Pseudomonadati</taxon>
        <taxon>Pseudomonadota</taxon>
        <taxon>Alphaproteobacteria</taxon>
        <taxon>Rhodospirillales</taxon>
        <taxon>Azospirillaceae</taxon>
        <taxon>Azospirillum</taxon>
    </lineage>
</organism>